<dbReference type="OrthoDB" id="126956at2759"/>
<dbReference type="EMBL" id="NCKW01017185">
    <property type="protein sequence ID" value="POM59380.1"/>
    <property type="molecule type" value="Genomic_DNA"/>
</dbReference>
<comment type="caution">
    <text evidence="6">The sequence shown here is derived from an EMBL/GenBank/DDBJ whole genome shotgun (WGS) entry which is preliminary data.</text>
</comment>
<evidence type="ECO:0000313" key="7">
    <source>
        <dbReference type="Proteomes" id="UP000237271"/>
    </source>
</evidence>
<evidence type="ECO:0000256" key="3">
    <source>
        <dbReference type="ARBA" id="ARBA00022525"/>
    </source>
</evidence>
<sequence>MQFGSIYHAVLVCTAALVIVTNASFTNVQAQSVLLSPITLGEATFDVRPNRLLRADKPVSKDEEREIAGLSKIQKWLTQITHFKVTKSENNDNKQLRDWLQAGQTPDDILNLLKVDDEFETFLKGPHFNLLNNFVTKYNNHVAIKDPEKEVAMLGLFVKTYGDEAVAKTLEVAKGDPSVEQLAMRIQGDLFAGWAGNGLATRDVYNVLKVKDEGVKNLFATPAFNAWVNFDDMVNHYSPERAENMLNQLLTTFDEIPLAKAIELANKDEATNAIVAKLQQPLFEKWIRDGQTPETLRKRLKFDRYIWEADPSVVILREYRKLYG</sequence>
<dbReference type="AlphaFoldDB" id="A0A2P4X1E5"/>
<gene>
    <name evidence="6" type="ORF">PHPALM_31897</name>
</gene>
<evidence type="ECO:0000313" key="6">
    <source>
        <dbReference type="EMBL" id="POM59380.1"/>
    </source>
</evidence>
<evidence type="ECO:0000256" key="1">
    <source>
        <dbReference type="ARBA" id="ARBA00004613"/>
    </source>
</evidence>
<organism evidence="6 7">
    <name type="scientific">Phytophthora palmivora</name>
    <dbReference type="NCBI Taxonomy" id="4796"/>
    <lineage>
        <taxon>Eukaryota</taxon>
        <taxon>Sar</taxon>
        <taxon>Stramenopiles</taxon>
        <taxon>Oomycota</taxon>
        <taxon>Peronosporomycetes</taxon>
        <taxon>Peronosporales</taxon>
        <taxon>Peronosporaceae</taxon>
        <taxon>Phytophthora</taxon>
    </lineage>
</organism>
<accession>A0A2P4X1E5</accession>
<comment type="function">
    <text evidence="5">Effector that suppresses plant defense responses during pathogen infection.</text>
</comment>
<proteinExistence type="inferred from homology"/>
<keyword evidence="3 5" id="KW-0964">Secreted</keyword>
<evidence type="ECO:0000256" key="5">
    <source>
        <dbReference type="RuleBase" id="RU367124"/>
    </source>
</evidence>
<keyword evidence="7" id="KW-1185">Reference proteome</keyword>
<feature type="chain" id="PRO_5044992200" description="RxLR effector protein" evidence="5">
    <location>
        <begin position="31"/>
        <end position="324"/>
    </location>
</feature>
<name>A0A2P4X1E5_9STRA</name>
<keyword evidence="4 5" id="KW-0732">Signal</keyword>
<comment type="domain">
    <text evidence="5">The RxLR-dEER motif acts to carry the protein into the host cell cytoplasm through binding to cell surface phosphatidylinositol-3-phosphate.</text>
</comment>
<protein>
    <recommendedName>
        <fullName evidence="5">RxLR effector protein</fullName>
    </recommendedName>
</protein>
<dbReference type="InterPro" id="IPR031825">
    <property type="entry name" value="RXLR"/>
</dbReference>
<dbReference type="Pfam" id="PF16810">
    <property type="entry name" value="RXLR"/>
    <property type="match status" value="1"/>
</dbReference>
<dbReference type="Proteomes" id="UP000237271">
    <property type="component" value="Unassembled WGS sequence"/>
</dbReference>
<reference evidence="6 7" key="1">
    <citation type="journal article" date="2017" name="Genome Biol. Evol.">
        <title>Phytophthora megakarya and P. palmivora, closely related causal agents of cacao black pod rot, underwent increases in genome sizes and gene numbers by different mechanisms.</title>
        <authorList>
            <person name="Ali S.S."/>
            <person name="Shao J."/>
            <person name="Lary D.J."/>
            <person name="Kronmiller B."/>
            <person name="Shen D."/>
            <person name="Strem M.D."/>
            <person name="Amoako-Attah I."/>
            <person name="Akrofi A.Y."/>
            <person name="Begoude B.A."/>
            <person name="Ten Hoopen G.M."/>
            <person name="Coulibaly K."/>
            <person name="Kebe B.I."/>
            <person name="Melnick R.L."/>
            <person name="Guiltinan M.J."/>
            <person name="Tyler B.M."/>
            <person name="Meinhardt L.W."/>
            <person name="Bailey B.A."/>
        </authorList>
    </citation>
    <scope>NUCLEOTIDE SEQUENCE [LARGE SCALE GENOMIC DNA]</scope>
    <source>
        <strain evidence="7">sbr112.9</strain>
    </source>
</reference>
<evidence type="ECO:0000256" key="2">
    <source>
        <dbReference type="ARBA" id="ARBA00010400"/>
    </source>
</evidence>
<feature type="signal peptide" evidence="5">
    <location>
        <begin position="1"/>
        <end position="30"/>
    </location>
</feature>
<comment type="subcellular location">
    <subcellularLocation>
        <location evidence="1 5">Secreted</location>
    </subcellularLocation>
</comment>
<evidence type="ECO:0000256" key="4">
    <source>
        <dbReference type="ARBA" id="ARBA00022729"/>
    </source>
</evidence>
<comment type="similarity">
    <text evidence="2 5">Belongs to the RxLR effector family.</text>
</comment>